<dbReference type="GO" id="GO:0042973">
    <property type="term" value="F:glucan endo-1,3-beta-D-glucosidase activity"/>
    <property type="evidence" value="ECO:0007669"/>
    <property type="project" value="UniProtKB-EC"/>
</dbReference>
<feature type="compositionally biased region" description="Low complexity" evidence="14">
    <location>
        <begin position="507"/>
        <end position="547"/>
    </location>
</feature>
<evidence type="ECO:0000256" key="12">
    <source>
        <dbReference type="ARBA" id="ARBA00042373"/>
    </source>
</evidence>
<evidence type="ECO:0000256" key="11">
    <source>
        <dbReference type="ARBA" id="ARBA00037649"/>
    </source>
</evidence>
<dbReference type="EMBL" id="NCKW01015798">
    <property type="protein sequence ID" value="POM61776.1"/>
    <property type="molecule type" value="Genomic_DNA"/>
</dbReference>
<comment type="caution">
    <text evidence="16">The sequence shown here is derived from an EMBL/GenBank/DDBJ whole genome shotgun (WGS) entry which is preliminary data.</text>
</comment>
<name>A0A2P4X8B8_9STRA</name>
<comment type="subcellular location">
    <subcellularLocation>
        <location evidence="2">Cell membrane</location>
    </subcellularLocation>
</comment>
<proteinExistence type="predicted"/>
<evidence type="ECO:0000256" key="9">
    <source>
        <dbReference type="ARBA" id="ARBA00023316"/>
    </source>
</evidence>
<protein>
    <recommendedName>
        <fullName evidence="3">glucan endo-1,3-beta-D-glucosidase</fullName>
        <ecNumber evidence="3">3.2.1.39</ecNumber>
    </recommendedName>
    <alternativeName>
        <fullName evidence="13">Endo-1,3-beta-glucanase btgC</fullName>
    </alternativeName>
    <alternativeName>
        <fullName evidence="12">Laminarinase btgC</fullName>
    </alternativeName>
</protein>
<feature type="chain" id="PRO_5015184153" description="glucan endo-1,3-beta-D-glucosidase" evidence="15">
    <location>
        <begin position="22"/>
        <end position="570"/>
    </location>
</feature>
<evidence type="ECO:0000256" key="15">
    <source>
        <dbReference type="SAM" id="SignalP"/>
    </source>
</evidence>
<keyword evidence="15" id="KW-0732">Signal</keyword>
<feature type="signal peptide" evidence="15">
    <location>
        <begin position="1"/>
        <end position="21"/>
    </location>
</feature>
<feature type="region of interest" description="Disordered" evidence="14">
    <location>
        <begin position="349"/>
        <end position="555"/>
    </location>
</feature>
<feature type="compositionally biased region" description="Polar residues" evidence="14">
    <location>
        <begin position="463"/>
        <end position="484"/>
    </location>
</feature>
<dbReference type="EC" id="3.2.1.39" evidence="3"/>
<dbReference type="OrthoDB" id="77201at2759"/>
<evidence type="ECO:0000256" key="6">
    <source>
        <dbReference type="ARBA" id="ARBA00023136"/>
    </source>
</evidence>
<keyword evidence="10" id="KW-0624">Polysaccharide degradation</keyword>
<sequence length="570" mass="59707">MKFFAPLVVGVIAFLSSQVDANGVCYDPNHGTGMDAASVQADMQTIASHGFDSVRTFISAFGGVEIGPIIAAAGLKAMLGVPYPQGDYKDQMAAAIKAAQAGGVYAIMADMQTIASHGFDSVRTFISAFGGVEIGPIIAAAGLKAMLGVPYPQGDYKDQMAAAIKAAQAGGVYAIMVGNENLAGASSVPGDMISVIQYIKSQVPSGVLVGTVQRNTEAIEHNSVSGWWDLISACDIFGVNAHPYFTPNTVADNAIQVLNNQWQTMAGTYGSKLILTETGWPSGGTLMGNVGSVAGAELFYNAYQQWSSSMSEKFYFQMFDTPYRTEDYEQTFGVVTSNGQNKFSMSAQVSVSIGQTNQQDNQQNNQQQQQTPSTDAPTYQQQTPTTDAPTYQQQTPATNTPTQAPTEAPTQPPTEAPTQPPTEAPTQPPTEAPTEVPTQLPTEAPTAVPTPEATLVPTETPAIYQSSGSGDYNITSGSNEIQLGSASTSTEASEASDNEQQTKKSSKTGTTTQQTEQTTQQTTQNTTPTGTNSQAQQQDDVQQANTQSGGGGDGSAMIFGIAAAACVALV</sequence>
<keyword evidence="17" id="KW-1185">Reference proteome</keyword>
<dbReference type="GO" id="GO:0005886">
    <property type="term" value="C:plasma membrane"/>
    <property type="evidence" value="ECO:0007669"/>
    <property type="project" value="UniProtKB-SubCell"/>
</dbReference>
<keyword evidence="6" id="KW-0472">Membrane</keyword>
<dbReference type="InterPro" id="IPR017853">
    <property type="entry name" value="GH"/>
</dbReference>
<dbReference type="GO" id="GO:0071555">
    <property type="term" value="P:cell wall organization"/>
    <property type="evidence" value="ECO:0007669"/>
    <property type="project" value="UniProtKB-KW"/>
</dbReference>
<evidence type="ECO:0000256" key="1">
    <source>
        <dbReference type="ARBA" id="ARBA00000382"/>
    </source>
</evidence>
<keyword evidence="5 16" id="KW-0378">Hydrolase</keyword>
<keyword evidence="9" id="KW-0961">Cell wall biogenesis/degradation</keyword>
<evidence type="ECO:0000256" key="10">
    <source>
        <dbReference type="ARBA" id="ARBA00023326"/>
    </source>
</evidence>
<feature type="compositionally biased region" description="Pro residues" evidence="14">
    <location>
        <begin position="410"/>
        <end position="431"/>
    </location>
</feature>
<evidence type="ECO:0000256" key="5">
    <source>
        <dbReference type="ARBA" id="ARBA00022801"/>
    </source>
</evidence>
<evidence type="ECO:0000256" key="8">
    <source>
        <dbReference type="ARBA" id="ARBA00023277"/>
    </source>
</evidence>
<accession>A0A2P4X8B8</accession>
<evidence type="ECO:0000313" key="16">
    <source>
        <dbReference type="EMBL" id="POM61776.1"/>
    </source>
</evidence>
<dbReference type="PANTHER" id="PTHR16631">
    <property type="entry name" value="GLUCAN 1,3-BETA-GLUCOSIDASE"/>
    <property type="match status" value="1"/>
</dbReference>
<keyword evidence="7" id="KW-0325">Glycoprotein</keyword>
<evidence type="ECO:0000256" key="14">
    <source>
        <dbReference type="SAM" id="MobiDB-lite"/>
    </source>
</evidence>
<feature type="compositionally biased region" description="Low complexity" evidence="14">
    <location>
        <begin position="485"/>
        <end position="495"/>
    </location>
</feature>
<reference evidence="16 17" key="1">
    <citation type="journal article" date="2017" name="Genome Biol. Evol.">
        <title>Phytophthora megakarya and P. palmivora, closely related causal agents of cacao black pod rot, underwent increases in genome sizes and gene numbers by different mechanisms.</title>
        <authorList>
            <person name="Ali S.S."/>
            <person name="Shao J."/>
            <person name="Lary D.J."/>
            <person name="Kronmiller B."/>
            <person name="Shen D."/>
            <person name="Strem M.D."/>
            <person name="Amoako-Attah I."/>
            <person name="Akrofi A.Y."/>
            <person name="Begoude B.A."/>
            <person name="Ten Hoopen G.M."/>
            <person name="Coulibaly K."/>
            <person name="Kebe B.I."/>
            <person name="Melnick R.L."/>
            <person name="Guiltinan M.J."/>
            <person name="Tyler B.M."/>
            <person name="Meinhardt L.W."/>
            <person name="Bailey B.A."/>
        </authorList>
    </citation>
    <scope>NUCLEOTIDE SEQUENCE [LARGE SCALE GENOMIC DNA]</scope>
    <source>
        <strain evidence="17">sbr112.9</strain>
    </source>
</reference>
<gene>
    <name evidence="16" type="ORF">PHPALM_29164</name>
</gene>
<dbReference type="GO" id="GO:0000272">
    <property type="term" value="P:polysaccharide catabolic process"/>
    <property type="evidence" value="ECO:0007669"/>
    <property type="project" value="UniProtKB-KW"/>
</dbReference>
<dbReference type="PANTHER" id="PTHR16631:SF17">
    <property type="entry name" value="GLUCAN ENDO-1,3-BETA-GLUCOSIDASE BTGC"/>
    <property type="match status" value="1"/>
</dbReference>
<dbReference type="AlphaFoldDB" id="A0A2P4X8B8"/>
<feature type="compositionally biased region" description="Low complexity" evidence="14">
    <location>
        <begin position="355"/>
        <end position="409"/>
    </location>
</feature>
<dbReference type="SUPFAM" id="SSF51445">
    <property type="entry name" value="(Trans)glycosidases"/>
    <property type="match status" value="1"/>
</dbReference>
<evidence type="ECO:0000256" key="3">
    <source>
        <dbReference type="ARBA" id="ARBA00012780"/>
    </source>
</evidence>
<evidence type="ECO:0000313" key="17">
    <source>
        <dbReference type="Proteomes" id="UP000237271"/>
    </source>
</evidence>
<keyword evidence="4" id="KW-1003">Cell membrane</keyword>
<evidence type="ECO:0000256" key="2">
    <source>
        <dbReference type="ARBA" id="ARBA00004236"/>
    </source>
</evidence>
<comment type="catalytic activity">
    <reaction evidence="1">
        <text>Hydrolysis of (1-&gt;3)-beta-D-glucosidic linkages in (1-&gt;3)-beta-D-glucans.</text>
        <dbReference type="EC" id="3.2.1.39"/>
    </reaction>
</comment>
<dbReference type="Gene3D" id="3.20.20.80">
    <property type="entry name" value="Glycosidases"/>
    <property type="match status" value="1"/>
</dbReference>
<evidence type="ECO:0000256" key="7">
    <source>
        <dbReference type="ARBA" id="ARBA00023180"/>
    </source>
</evidence>
<organism evidence="16 17">
    <name type="scientific">Phytophthora palmivora</name>
    <dbReference type="NCBI Taxonomy" id="4796"/>
    <lineage>
        <taxon>Eukaryota</taxon>
        <taxon>Sar</taxon>
        <taxon>Stramenopiles</taxon>
        <taxon>Oomycota</taxon>
        <taxon>Peronosporomycetes</taxon>
        <taxon>Peronosporales</taxon>
        <taxon>Peronosporaceae</taxon>
        <taxon>Phytophthora</taxon>
    </lineage>
</organism>
<feature type="compositionally biased region" description="Low complexity" evidence="14">
    <location>
        <begin position="432"/>
        <end position="462"/>
    </location>
</feature>
<feature type="non-terminal residue" evidence="16">
    <location>
        <position position="570"/>
    </location>
</feature>
<dbReference type="Proteomes" id="UP000237271">
    <property type="component" value="Unassembled WGS sequence"/>
</dbReference>
<keyword evidence="8" id="KW-0119">Carbohydrate metabolism</keyword>
<comment type="function">
    <text evidence="11">Glucanases play a role in cell expansion during growth, in cell-cell fusion during mating, and in spore release during sporulation. This enzyme may be involved in beta-glucan degradation. Active on laminarin and lichenan.</text>
</comment>
<evidence type="ECO:0000256" key="13">
    <source>
        <dbReference type="ARBA" id="ARBA00043078"/>
    </source>
</evidence>
<dbReference type="InterPro" id="IPR050732">
    <property type="entry name" value="Beta-glucan_modifiers"/>
</dbReference>
<evidence type="ECO:0000256" key="4">
    <source>
        <dbReference type="ARBA" id="ARBA00022475"/>
    </source>
</evidence>